<reference evidence="2 3" key="1">
    <citation type="submission" date="2015-09" db="EMBL/GenBank/DDBJ databases">
        <title>Sorangium comparison.</title>
        <authorList>
            <person name="Zaburannyi N."/>
            <person name="Bunk B."/>
            <person name="Overmann J."/>
            <person name="Mueller R."/>
        </authorList>
    </citation>
    <scope>NUCLEOTIDE SEQUENCE [LARGE SCALE GENOMIC DNA]</scope>
    <source>
        <strain evidence="2 3">So ceGT47</strain>
    </source>
</reference>
<feature type="compositionally biased region" description="Low complexity" evidence="1">
    <location>
        <begin position="201"/>
        <end position="239"/>
    </location>
</feature>
<sequence length="260" mass="29010">MEMNVAVLEPSSRSATAHAPQRSRLAVLAALVALALLGATGCAAEVHTRAAAPAPVTYQEVTVYEEPVVHVAAAPAYIETYPRVYYRGTYVYYVDGRWYYPTRHGWVYYRDEPRALVHYRVDFDRRRAPHHHRQHVHRDPARRGHVHPAPARRGHVHPAPARRGHVHPAPARRGHVHPAPARRGHVHPAPARRGHVHRAPAARPATPARPAATVRAGATVKAGATVRAGAAARPATPARPTKKPRVERRRHHVEERRHER</sequence>
<feature type="compositionally biased region" description="Basic residues" evidence="1">
    <location>
        <begin position="240"/>
        <end position="251"/>
    </location>
</feature>
<dbReference type="AlphaFoldDB" id="A0A4P2Q095"/>
<organism evidence="2 3">
    <name type="scientific">Sorangium cellulosum</name>
    <name type="common">Polyangium cellulosum</name>
    <dbReference type="NCBI Taxonomy" id="56"/>
    <lineage>
        <taxon>Bacteria</taxon>
        <taxon>Pseudomonadati</taxon>
        <taxon>Myxococcota</taxon>
        <taxon>Polyangia</taxon>
        <taxon>Polyangiales</taxon>
        <taxon>Polyangiaceae</taxon>
        <taxon>Sorangium</taxon>
    </lineage>
</organism>
<evidence type="ECO:0000313" key="3">
    <source>
        <dbReference type="Proteomes" id="UP000295781"/>
    </source>
</evidence>
<proteinExistence type="predicted"/>
<dbReference type="EMBL" id="CP012670">
    <property type="protein sequence ID" value="AUX22560.1"/>
    <property type="molecule type" value="Genomic_DNA"/>
</dbReference>
<evidence type="ECO:0000256" key="1">
    <source>
        <dbReference type="SAM" id="MobiDB-lite"/>
    </source>
</evidence>
<evidence type="ECO:0000313" key="2">
    <source>
        <dbReference type="EMBL" id="AUX22560.1"/>
    </source>
</evidence>
<dbReference type="Proteomes" id="UP000295781">
    <property type="component" value="Chromosome"/>
</dbReference>
<feature type="compositionally biased region" description="Basic residues" evidence="1">
    <location>
        <begin position="143"/>
        <end position="200"/>
    </location>
</feature>
<evidence type="ECO:0008006" key="4">
    <source>
        <dbReference type="Google" id="ProtNLM"/>
    </source>
</evidence>
<feature type="region of interest" description="Disordered" evidence="1">
    <location>
        <begin position="129"/>
        <end position="260"/>
    </location>
</feature>
<accession>A0A4P2Q095</accession>
<gene>
    <name evidence="2" type="ORF">SOCEGT47_030630</name>
</gene>
<protein>
    <recommendedName>
        <fullName evidence="4">Secreted protein</fullName>
    </recommendedName>
</protein>
<name>A0A4P2Q095_SORCE</name>